<reference evidence="2" key="2">
    <citation type="submission" date="2013-10" db="EMBL/GenBank/DDBJ databases">
        <authorList>
            <person name="Aslett M."/>
        </authorList>
    </citation>
    <scope>NUCLEOTIDE SEQUENCE [LARGE SCALE GENOMIC DNA]</scope>
    <source>
        <strain evidence="2">Houghton</strain>
    </source>
</reference>
<evidence type="ECO:0000313" key="3">
    <source>
        <dbReference type="Proteomes" id="UP000030744"/>
    </source>
</evidence>
<accession>U6JWF1</accession>
<dbReference type="RefSeq" id="XP_013350926.1">
    <property type="nucleotide sequence ID" value="XM_013495472.1"/>
</dbReference>
<reference evidence="2" key="1">
    <citation type="submission" date="2013-10" db="EMBL/GenBank/DDBJ databases">
        <title>Genomic analysis of the causative agents of coccidiosis in chickens.</title>
        <authorList>
            <person name="Reid A.J."/>
            <person name="Blake D."/>
            <person name="Billington K."/>
            <person name="Browne H."/>
            <person name="Dunn M."/>
            <person name="Hung S."/>
            <person name="Kawahara F."/>
            <person name="Miranda-Saavedra D."/>
            <person name="Mourier T."/>
            <person name="Nagra H."/>
            <person name="Otto T.D."/>
            <person name="Rawlings N."/>
            <person name="Sanchez A."/>
            <person name="Sanders M."/>
            <person name="Subramaniam C."/>
            <person name="Tay Y."/>
            <person name="Dear P."/>
            <person name="Doerig C."/>
            <person name="Gruber A."/>
            <person name="Parkinson J."/>
            <person name="Shirley M."/>
            <person name="Wan K.L."/>
            <person name="Berriman M."/>
            <person name="Tomley F."/>
            <person name="Pain A."/>
        </authorList>
    </citation>
    <scope>NUCLEOTIDE SEQUENCE [LARGE SCALE GENOMIC DNA]</scope>
    <source>
        <strain evidence="2">Houghton</strain>
    </source>
</reference>
<organism evidence="2 3">
    <name type="scientific">Eimeria mitis</name>
    <dbReference type="NCBI Taxonomy" id="44415"/>
    <lineage>
        <taxon>Eukaryota</taxon>
        <taxon>Sar</taxon>
        <taxon>Alveolata</taxon>
        <taxon>Apicomplexa</taxon>
        <taxon>Conoidasida</taxon>
        <taxon>Coccidia</taxon>
        <taxon>Eucoccidiorida</taxon>
        <taxon>Eimeriorina</taxon>
        <taxon>Eimeriidae</taxon>
        <taxon>Eimeria</taxon>
    </lineage>
</organism>
<feature type="region of interest" description="Disordered" evidence="1">
    <location>
        <begin position="193"/>
        <end position="221"/>
    </location>
</feature>
<keyword evidence="3" id="KW-1185">Reference proteome</keyword>
<evidence type="ECO:0000256" key="1">
    <source>
        <dbReference type="SAM" id="MobiDB-lite"/>
    </source>
</evidence>
<evidence type="ECO:0008006" key="4">
    <source>
        <dbReference type="Google" id="ProtNLM"/>
    </source>
</evidence>
<dbReference type="AlphaFoldDB" id="U6JWF1"/>
<dbReference type="GeneID" id="25378765"/>
<name>U6JWF1_9EIME</name>
<evidence type="ECO:0000313" key="2">
    <source>
        <dbReference type="EMBL" id="CDJ28352.1"/>
    </source>
</evidence>
<gene>
    <name evidence="2" type="ORF">EMH_0040180</name>
</gene>
<dbReference type="VEuPathDB" id="ToxoDB:EMH_0040180"/>
<dbReference type="Proteomes" id="UP000030744">
    <property type="component" value="Unassembled WGS sequence"/>
</dbReference>
<dbReference type="Gene3D" id="1.10.238.10">
    <property type="entry name" value="EF-hand"/>
    <property type="match status" value="1"/>
</dbReference>
<protein>
    <recommendedName>
        <fullName evidence="4">EF-hand domain-containing protein</fullName>
    </recommendedName>
</protein>
<proteinExistence type="predicted"/>
<dbReference type="OrthoDB" id="347975at2759"/>
<dbReference type="EMBL" id="HG681315">
    <property type="protein sequence ID" value="CDJ28352.1"/>
    <property type="molecule type" value="Genomic_DNA"/>
</dbReference>
<sequence>MEVAKGPLGVVGFGHFSRAAEAQIVVGGDPDAPRGSRGPKQKYQTLSEMLQGENCLSGLFESYNNHERPLGSLMTLQQLQRGCSASRRQHEVLSWGLSPQVSRQVSIHRMKPSLGNCIPFKEFLSTLTAADIFNNMQATEYPVEFHVMNSIALSSAIETLVNTASSFYFTITDFCQALEPLLLQQASPLEAHTGAPKVAPDLNPKPSGGPEGHLGAPSAPAVAGEWEDQQEVRRALEDAFEEIQGGRCGAVNVLEVLLGLSRYCSVNRGDRIKASFALFDRERRGSLNFLVVAAVFHHLHRMLLTPSVVDKLRRADLPFQNVRAAEAEVLQGEAAAARAEAAASQPAGAAETAAAAAAAAAAEYVSKELFVDITEEPWKTAAHYADLNLTFDEFAKEYAGRV</sequence>